<sequence length="34" mass="3722">MGAKLDGIVEHYLGLARLNGWGEPYQPDHCPAVN</sequence>
<evidence type="ECO:0000313" key="1">
    <source>
        <dbReference type="EMBL" id="GAH68008.1"/>
    </source>
</evidence>
<accession>X1JE37</accession>
<organism evidence="1">
    <name type="scientific">marine sediment metagenome</name>
    <dbReference type="NCBI Taxonomy" id="412755"/>
    <lineage>
        <taxon>unclassified sequences</taxon>
        <taxon>metagenomes</taxon>
        <taxon>ecological metagenomes</taxon>
    </lineage>
</organism>
<protein>
    <submittedName>
        <fullName evidence="1">Uncharacterized protein</fullName>
    </submittedName>
</protein>
<feature type="non-terminal residue" evidence="1">
    <location>
        <position position="34"/>
    </location>
</feature>
<dbReference type="EMBL" id="BARU01034820">
    <property type="protein sequence ID" value="GAH68008.1"/>
    <property type="molecule type" value="Genomic_DNA"/>
</dbReference>
<proteinExistence type="predicted"/>
<reference evidence="1" key="1">
    <citation type="journal article" date="2014" name="Front. Microbiol.">
        <title>High frequency of phylogenetically diverse reductive dehalogenase-homologous genes in deep subseafloor sedimentary metagenomes.</title>
        <authorList>
            <person name="Kawai M."/>
            <person name="Futagami T."/>
            <person name="Toyoda A."/>
            <person name="Takaki Y."/>
            <person name="Nishi S."/>
            <person name="Hori S."/>
            <person name="Arai W."/>
            <person name="Tsubouchi T."/>
            <person name="Morono Y."/>
            <person name="Uchiyama I."/>
            <person name="Ito T."/>
            <person name="Fujiyama A."/>
            <person name="Inagaki F."/>
            <person name="Takami H."/>
        </authorList>
    </citation>
    <scope>NUCLEOTIDE SEQUENCE</scope>
    <source>
        <strain evidence="1">Expedition CK06-06</strain>
    </source>
</reference>
<dbReference type="AlphaFoldDB" id="X1JE37"/>
<gene>
    <name evidence="1" type="ORF">S03H2_54605</name>
</gene>
<comment type="caution">
    <text evidence="1">The sequence shown here is derived from an EMBL/GenBank/DDBJ whole genome shotgun (WGS) entry which is preliminary data.</text>
</comment>
<name>X1JE37_9ZZZZ</name>